<keyword evidence="5" id="KW-0699">rRNA-binding</keyword>
<keyword evidence="5" id="KW-0694">RNA-binding</keyword>
<evidence type="ECO:0000256" key="1">
    <source>
        <dbReference type="ARBA" id="ARBA00005636"/>
    </source>
</evidence>
<dbReference type="InterPro" id="IPR022666">
    <property type="entry name" value="Ribosomal_uL2_RNA-bd_dom"/>
</dbReference>
<evidence type="ECO:0000256" key="3">
    <source>
        <dbReference type="ARBA" id="ARBA00023274"/>
    </source>
</evidence>
<proteinExistence type="inferred from homology"/>
<dbReference type="GO" id="GO:0006412">
    <property type="term" value="P:translation"/>
    <property type="evidence" value="ECO:0007669"/>
    <property type="project" value="UniProtKB-UniRule"/>
</dbReference>
<dbReference type="Gene3D" id="2.30.30.30">
    <property type="match status" value="1"/>
</dbReference>
<dbReference type="InterPro" id="IPR008991">
    <property type="entry name" value="Translation_prot_SH3-like_sf"/>
</dbReference>
<dbReference type="Gene3D" id="4.10.950.10">
    <property type="entry name" value="Ribosomal protein L2, domain 3"/>
    <property type="match status" value="1"/>
</dbReference>
<evidence type="ECO:0000259" key="8">
    <source>
        <dbReference type="SMART" id="SM01383"/>
    </source>
</evidence>
<gene>
    <name evidence="5" type="primary">rplB</name>
    <name evidence="9" type="ORF">A3D34_01600</name>
</gene>
<dbReference type="AlphaFoldDB" id="A0A1G2HTT3"/>
<dbReference type="GO" id="GO:0003735">
    <property type="term" value="F:structural constituent of ribosome"/>
    <property type="evidence" value="ECO:0007669"/>
    <property type="project" value="InterPro"/>
</dbReference>
<keyword evidence="2 5" id="KW-0689">Ribosomal protein</keyword>
<dbReference type="PANTHER" id="PTHR13691">
    <property type="entry name" value="RIBOSOMAL PROTEIN L2"/>
    <property type="match status" value="1"/>
</dbReference>
<organism evidence="9 10">
    <name type="scientific">Candidatus Staskawiczbacteria bacterium RIFCSPHIGHO2_02_FULL_33_16</name>
    <dbReference type="NCBI Taxonomy" id="1802204"/>
    <lineage>
        <taxon>Bacteria</taxon>
        <taxon>Candidatus Staskawicziibacteriota</taxon>
    </lineage>
</organism>
<dbReference type="InterPro" id="IPR022669">
    <property type="entry name" value="Ribosomal_uL2_C"/>
</dbReference>
<dbReference type="GO" id="GO:0019843">
    <property type="term" value="F:rRNA binding"/>
    <property type="evidence" value="ECO:0007669"/>
    <property type="project" value="UniProtKB-UniRule"/>
</dbReference>
<reference evidence="9 10" key="1">
    <citation type="journal article" date="2016" name="Nat. Commun.">
        <title>Thousands of microbial genomes shed light on interconnected biogeochemical processes in an aquifer system.</title>
        <authorList>
            <person name="Anantharaman K."/>
            <person name="Brown C.T."/>
            <person name="Hug L.A."/>
            <person name="Sharon I."/>
            <person name="Castelle C.J."/>
            <person name="Probst A.J."/>
            <person name="Thomas B.C."/>
            <person name="Singh A."/>
            <person name="Wilkins M.J."/>
            <person name="Karaoz U."/>
            <person name="Brodie E.L."/>
            <person name="Williams K.H."/>
            <person name="Hubbard S.S."/>
            <person name="Banfield J.F."/>
        </authorList>
    </citation>
    <scope>NUCLEOTIDE SEQUENCE [LARGE SCALE GENOMIC DNA]</scope>
</reference>
<dbReference type="FunFam" id="4.10.950.10:FF:000001">
    <property type="entry name" value="50S ribosomal protein L2"/>
    <property type="match status" value="1"/>
</dbReference>
<dbReference type="InterPro" id="IPR014726">
    <property type="entry name" value="Ribosomal_uL2_dom3"/>
</dbReference>
<dbReference type="SUPFAM" id="SSF50104">
    <property type="entry name" value="Translation proteins SH3-like domain"/>
    <property type="match status" value="1"/>
</dbReference>
<dbReference type="Pfam" id="PF00181">
    <property type="entry name" value="Ribosomal_L2_N"/>
    <property type="match status" value="1"/>
</dbReference>
<dbReference type="PROSITE" id="PS00467">
    <property type="entry name" value="RIBOSOMAL_L2"/>
    <property type="match status" value="1"/>
</dbReference>
<keyword evidence="3 5" id="KW-0687">Ribonucleoprotein</keyword>
<dbReference type="SMART" id="SM01383">
    <property type="entry name" value="Ribosomal_L2"/>
    <property type="match status" value="1"/>
</dbReference>
<dbReference type="InterPro" id="IPR002171">
    <property type="entry name" value="Ribosomal_uL2"/>
</dbReference>
<evidence type="ECO:0000313" key="10">
    <source>
        <dbReference type="Proteomes" id="UP000179183"/>
    </source>
</evidence>
<comment type="subunit">
    <text evidence="5">Part of the 50S ribosomal subunit. Forms a bridge to the 30S subunit in the 70S ribosome.</text>
</comment>
<dbReference type="Gene3D" id="2.40.50.140">
    <property type="entry name" value="Nucleic acid-binding proteins"/>
    <property type="match status" value="1"/>
</dbReference>
<dbReference type="GO" id="GO:0015934">
    <property type="term" value="C:large ribosomal subunit"/>
    <property type="evidence" value="ECO:0007669"/>
    <property type="project" value="InterPro"/>
</dbReference>
<dbReference type="PANTHER" id="PTHR13691:SF5">
    <property type="entry name" value="LARGE RIBOSOMAL SUBUNIT PROTEIN UL2M"/>
    <property type="match status" value="1"/>
</dbReference>
<evidence type="ECO:0000259" key="7">
    <source>
        <dbReference type="SMART" id="SM01382"/>
    </source>
</evidence>
<feature type="region of interest" description="Disordered" evidence="6">
    <location>
        <begin position="220"/>
        <end position="260"/>
    </location>
</feature>
<comment type="function">
    <text evidence="5">One of the primary rRNA binding proteins. Required for association of the 30S and 50S subunits to form the 70S ribosome, for tRNA binding and peptide bond formation. It has been suggested to have peptidyltransferase activity; this is somewhat controversial. Makes several contacts with the 16S rRNA in the 70S ribosome.</text>
</comment>
<dbReference type="GO" id="GO:0016740">
    <property type="term" value="F:transferase activity"/>
    <property type="evidence" value="ECO:0007669"/>
    <property type="project" value="InterPro"/>
</dbReference>
<comment type="caution">
    <text evidence="9">The sequence shown here is derived from an EMBL/GenBank/DDBJ whole genome shotgun (WGS) entry which is preliminary data.</text>
</comment>
<dbReference type="InterPro" id="IPR022671">
    <property type="entry name" value="Ribosomal_uL2_CS"/>
</dbReference>
<sequence length="288" mass="32122">MKIYKPTTPSRRGMTGIDFSLLTKKRAEKSLLKYVRRSVGRSKASGRITVRHKGGGVKKLYRIIEFSQTIMDNPIKVLSLEYDPNRTAFIALIEYQNEVILSSGSLPVKGKKQYIVAPQGLKVGDNIIFSEKAPLTTGNRMKLKNISVGTPVYNIELEPGKGGILVRSAGSSAEVLAQENGFTNLRMPSTEIRKIKDESFASIGMVSNPENRFYRIGKAGKSRLKGRRPHVRGSAMNPVDHPHGGGEGRQPIGLKHPKTPWGLPALGVKTRYKKKWTNKYIIQRRKKK</sequence>
<dbReference type="SUPFAM" id="SSF50249">
    <property type="entry name" value="Nucleic acid-binding proteins"/>
    <property type="match status" value="1"/>
</dbReference>
<evidence type="ECO:0000256" key="5">
    <source>
        <dbReference type="HAMAP-Rule" id="MF_01320"/>
    </source>
</evidence>
<comment type="similarity">
    <text evidence="1 5">Belongs to the universal ribosomal protein uL2 family.</text>
</comment>
<accession>A0A1G2HTT3</accession>
<dbReference type="NCBIfam" id="TIGR01171">
    <property type="entry name" value="rplB_bact"/>
    <property type="match status" value="1"/>
</dbReference>
<dbReference type="EMBL" id="MHOQ01000034">
    <property type="protein sequence ID" value="OGZ65946.1"/>
    <property type="molecule type" value="Genomic_DNA"/>
</dbReference>
<dbReference type="HAMAP" id="MF_01320_B">
    <property type="entry name" value="Ribosomal_uL2_B"/>
    <property type="match status" value="1"/>
</dbReference>
<evidence type="ECO:0000256" key="2">
    <source>
        <dbReference type="ARBA" id="ARBA00022980"/>
    </source>
</evidence>
<dbReference type="FunFam" id="2.30.30.30:FF:000001">
    <property type="entry name" value="50S ribosomal protein L2"/>
    <property type="match status" value="1"/>
</dbReference>
<evidence type="ECO:0000313" key="9">
    <source>
        <dbReference type="EMBL" id="OGZ65946.1"/>
    </source>
</evidence>
<dbReference type="SMART" id="SM01382">
    <property type="entry name" value="Ribosomal_L2_C"/>
    <property type="match status" value="1"/>
</dbReference>
<feature type="domain" description="Large ribosomal subunit protein uL2 RNA-binding" evidence="8">
    <location>
        <begin position="40"/>
        <end position="129"/>
    </location>
</feature>
<dbReference type="Proteomes" id="UP000179183">
    <property type="component" value="Unassembled WGS sequence"/>
</dbReference>
<name>A0A1G2HTT3_9BACT</name>
<dbReference type="PIRSF" id="PIRSF002158">
    <property type="entry name" value="Ribosomal_L2"/>
    <property type="match status" value="1"/>
</dbReference>
<dbReference type="InterPro" id="IPR005880">
    <property type="entry name" value="Ribosomal_uL2_bac/org-type"/>
</dbReference>
<dbReference type="InterPro" id="IPR014722">
    <property type="entry name" value="Rib_uL2_dom2"/>
</dbReference>
<evidence type="ECO:0000256" key="4">
    <source>
        <dbReference type="ARBA" id="ARBA00035242"/>
    </source>
</evidence>
<evidence type="ECO:0000256" key="6">
    <source>
        <dbReference type="SAM" id="MobiDB-lite"/>
    </source>
</evidence>
<feature type="compositionally biased region" description="Basic residues" evidence="6">
    <location>
        <begin position="220"/>
        <end position="231"/>
    </location>
</feature>
<feature type="domain" description="Large ribosomal subunit protein uL2 C-terminal" evidence="7">
    <location>
        <begin position="135"/>
        <end position="264"/>
    </location>
</feature>
<protein>
    <recommendedName>
        <fullName evidence="4 5">Large ribosomal subunit protein uL2</fullName>
    </recommendedName>
</protein>
<dbReference type="Pfam" id="PF03947">
    <property type="entry name" value="Ribosomal_L2_C"/>
    <property type="match status" value="1"/>
</dbReference>
<dbReference type="InterPro" id="IPR012340">
    <property type="entry name" value="NA-bd_OB-fold"/>
</dbReference>